<dbReference type="RefSeq" id="WP_147850930.1">
    <property type="nucleotide sequence ID" value="NZ_VDUZ01000047.1"/>
</dbReference>
<reference evidence="1 2" key="1">
    <citation type="submission" date="2019-06" db="EMBL/GenBank/DDBJ databases">
        <title>New taxonomy in bacterial strain CC-CFT640, isolated from vineyard.</title>
        <authorList>
            <person name="Lin S.-Y."/>
            <person name="Tsai C.-F."/>
            <person name="Young C.-C."/>
        </authorList>
    </citation>
    <scope>NUCLEOTIDE SEQUENCE [LARGE SCALE GENOMIC DNA]</scope>
    <source>
        <strain evidence="1 2">CC-CFT640</strain>
    </source>
</reference>
<dbReference type="InterPro" id="IPR036590">
    <property type="entry name" value="SRAP-like"/>
</dbReference>
<dbReference type="EMBL" id="VDUZ01000047">
    <property type="protein sequence ID" value="TXL71193.1"/>
    <property type="molecule type" value="Genomic_DNA"/>
</dbReference>
<accession>A0A5C8PCJ4</accession>
<dbReference type="OrthoDB" id="9782620at2"/>
<dbReference type="Pfam" id="PF02586">
    <property type="entry name" value="SRAP"/>
    <property type="match status" value="1"/>
</dbReference>
<gene>
    <name evidence="1" type="ORF">FHP25_31280</name>
</gene>
<dbReference type="Proteomes" id="UP000321638">
    <property type="component" value="Unassembled WGS sequence"/>
</dbReference>
<dbReference type="GO" id="GO:0106300">
    <property type="term" value="P:protein-DNA covalent cross-linking repair"/>
    <property type="evidence" value="ECO:0007669"/>
    <property type="project" value="InterPro"/>
</dbReference>
<evidence type="ECO:0000313" key="2">
    <source>
        <dbReference type="Proteomes" id="UP000321638"/>
    </source>
</evidence>
<protein>
    <submittedName>
        <fullName evidence="1">SOS response-associated peptidase</fullName>
    </submittedName>
</protein>
<sequence length="235" mass="26444">MCGKFTAMATWGEVVAFSQPLTSDSGGDTSGECDGGGDEIVTYRVGGLVPVIIWDAEERQRRIVRMRWGFPDPRDWRRPRPIHARSETIDTKEPFRTSFHAGQRGIVVFRTFNEGEEITKPSGRTEMRQWTVDPMDGQPRGFAFVWRQFKIPGLDETLLACVMATVPANALIRRTIKAQEDDPRMPSILEDDTWPTWLGEDGAAPTAAKAVLKTMEGVRWEAAPEPKPSRQRTLL</sequence>
<dbReference type="AlphaFoldDB" id="A0A5C8PCJ4"/>
<evidence type="ECO:0000313" key="1">
    <source>
        <dbReference type="EMBL" id="TXL71193.1"/>
    </source>
</evidence>
<dbReference type="SUPFAM" id="SSF143081">
    <property type="entry name" value="BB1717-like"/>
    <property type="match status" value="1"/>
</dbReference>
<name>A0A5C8PCJ4_9HYPH</name>
<keyword evidence="2" id="KW-1185">Reference proteome</keyword>
<comment type="caution">
    <text evidence="1">The sequence shown here is derived from an EMBL/GenBank/DDBJ whole genome shotgun (WGS) entry which is preliminary data.</text>
</comment>
<dbReference type="GO" id="GO:0003697">
    <property type="term" value="F:single-stranded DNA binding"/>
    <property type="evidence" value="ECO:0007669"/>
    <property type="project" value="InterPro"/>
</dbReference>
<organism evidence="1 2">
    <name type="scientific">Vineibacter terrae</name>
    <dbReference type="NCBI Taxonomy" id="2586908"/>
    <lineage>
        <taxon>Bacteria</taxon>
        <taxon>Pseudomonadati</taxon>
        <taxon>Pseudomonadota</taxon>
        <taxon>Alphaproteobacteria</taxon>
        <taxon>Hyphomicrobiales</taxon>
        <taxon>Vineibacter</taxon>
    </lineage>
</organism>
<dbReference type="InterPro" id="IPR003738">
    <property type="entry name" value="SRAP"/>
</dbReference>
<dbReference type="Gene3D" id="3.90.1680.10">
    <property type="entry name" value="SOS response associated peptidase-like"/>
    <property type="match status" value="1"/>
</dbReference>
<proteinExistence type="predicted"/>